<reference evidence="2 3" key="1">
    <citation type="journal article" date="2015" name="Genome Announc.">
        <title>Expanding the biotechnology potential of lactobacilli through comparative genomics of 213 strains and associated genera.</title>
        <authorList>
            <person name="Sun Z."/>
            <person name="Harris H.M."/>
            <person name="McCann A."/>
            <person name="Guo C."/>
            <person name="Argimon S."/>
            <person name="Zhang W."/>
            <person name="Yang X."/>
            <person name="Jeffery I.B."/>
            <person name="Cooney J.C."/>
            <person name="Kagawa T.F."/>
            <person name="Liu W."/>
            <person name="Song Y."/>
            <person name="Salvetti E."/>
            <person name="Wrobel A."/>
            <person name="Rasinkangas P."/>
            <person name="Parkhill J."/>
            <person name="Rea M.C."/>
            <person name="O'Sullivan O."/>
            <person name="Ritari J."/>
            <person name="Douillard F.P."/>
            <person name="Paul Ross R."/>
            <person name="Yang R."/>
            <person name="Briner A.E."/>
            <person name="Felis G.E."/>
            <person name="de Vos W.M."/>
            <person name="Barrangou R."/>
            <person name="Klaenhammer T.R."/>
            <person name="Caufield P.W."/>
            <person name="Cui Y."/>
            <person name="Zhang H."/>
            <person name="O'Toole P.W."/>
        </authorList>
    </citation>
    <scope>NUCLEOTIDE SEQUENCE [LARGE SCALE GENOMIC DNA]</scope>
    <source>
        <strain evidence="2 3">DSM 17757</strain>
    </source>
</reference>
<name>A0A0R2IMJ9_9LACO</name>
<evidence type="ECO:0000313" key="3">
    <source>
        <dbReference type="Proteomes" id="UP000051568"/>
    </source>
</evidence>
<protein>
    <submittedName>
        <fullName evidence="2">Uncharacterized protein</fullName>
    </submittedName>
</protein>
<organism evidence="2 3">
    <name type="scientific">Pediococcus cellicola</name>
    <dbReference type="NCBI Taxonomy" id="319652"/>
    <lineage>
        <taxon>Bacteria</taxon>
        <taxon>Bacillati</taxon>
        <taxon>Bacillota</taxon>
        <taxon>Bacilli</taxon>
        <taxon>Lactobacillales</taxon>
        <taxon>Lactobacillaceae</taxon>
        <taxon>Pediococcus</taxon>
    </lineage>
</organism>
<accession>A0A0R2IMJ9</accession>
<sequence>MKKIIESCAICSLGLMILSVPKLLAIFNLLDHGRHYADYQINLWGAAWTLMFAMIFNIVVVILLWAIRKQ</sequence>
<keyword evidence="1" id="KW-0472">Membrane</keyword>
<dbReference type="Proteomes" id="UP000051568">
    <property type="component" value="Unassembled WGS sequence"/>
</dbReference>
<keyword evidence="1" id="KW-0812">Transmembrane</keyword>
<gene>
    <name evidence="2" type="ORF">IV80_GL001447</name>
</gene>
<dbReference type="EMBL" id="JQBR01000005">
    <property type="protein sequence ID" value="KRN66200.1"/>
    <property type="molecule type" value="Genomic_DNA"/>
</dbReference>
<evidence type="ECO:0000256" key="1">
    <source>
        <dbReference type="SAM" id="Phobius"/>
    </source>
</evidence>
<dbReference type="STRING" id="319652.IV80_GL001447"/>
<proteinExistence type="predicted"/>
<dbReference type="AlphaFoldDB" id="A0A0R2IMJ9"/>
<evidence type="ECO:0000313" key="2">
    <source>
        <dbReference type="EMBL" id="KRN66200.1"/>
    </source>
</evidence>
<comment type="caution">
    <text evidence="2">The sequence shown here is derived from an EMBL/GenBank/DDBJ whole genome shotgun (WGS) entry which is preliminary data.</text>
</comment>
<dbReference type="OrthoDB" id="9872256at2"/>
<dbReference type="PATRIC" id="fig|319652.3.peg.1463"/>
<keyword evidence="3" id="KW-1185">Reference proteome</keyword>
<keyword evidence="1" id="KW-1133">Transmembrane helix</keyword>
<feature type="transmembrane region" description="Helical" evidence="1">
    <location>
        <begin position="41"/>
        <end position="67"/>
    </location>
</feature>
<dbReference type="RefSeq" id="WP_057750840.1">
    <property type="nucleotide sequence ID" value="NZ_BJVH01000005.1"/>
</dbReference>